<evidence type="ECO:0000256" key="1">
    <source>
        <dbReference type="SAM" id="MobiDB-lite"/>
    </source>
</evidence>
<feature type="region of interest" description="Disordered" evidence="1">
    <location>
        <begin position="163"/>
        <end position="204"/>
    </location>
</feature>
<sequence length="204" mass="22956">MAISGLFFILTRMFQLVTLIPIVGMLSYFVHIYVKANALTPTYILVMFIVSVLAAAWVLATLLLYFTARHSANVVAAFDLAFVGAFIAAVYLLRGPGTTNCTHLDFFAGNGSLGVSYQGNKDCSMLKACFALGIINTILFFWTFLLALLIHRNHRERVVVRREYHHSSRHSHRRSPRGSHDYSHRSGGSRHGSRSSHTRRSYYV</sequence>
<gene>
    <name evidence="3" type="ORF">K461DRAFT_313852</name>
</gene>
<feature type="transmembrane region" description="Helical" evidence="2">
    <location>
        <begin position="42"/>
        <end position="66"/>
    </location>
</feature>
<evidence type="ECO:0000313" key="3">
    <source>
        <dbReference type="EMBL" id="KAF2152117.1"/>
    </source>
</evidence>
<name>A0A9P4J2A0_9PEZI</name>
<keyword evidence="2" id="KW-0812">Transmembrane</keyword>
<reference evidence="3" key="1">
    <citation type="journal article" date="2020" name="Stud. Mycol.">
        <title>101 Dothideomycetes genomes: a test case for predicting lifestyles and emergence of pathogens.</title>
        <authorList>
            <person name="Haridas S."/>
            <person name="Albert R."/>
            <person name="Binder M."/>
            <person name="Bloem J."/>
            <person name="Labutti K."/>
            <person name="Salamov A."/>
            <person name="Andreopoulos B."/>
            <person name="Baker S."/>
            <person name="Barry K."/>
            <person name="Bills G."/>
            <person name="Bluhm B."/>
            <person name="Cannon C."/>
            <person name="Castanera R."/>
            <person name="Culley D."/>
            <person name="Daum C."/>
            <person name="Ezra D."/>
            <person name="Gonzalez J."/>
            <person name="Henrissat B."/>
            <person name="Kuo A."/>
            <person name="Liang C."/>
            <person name="Lipzen A."/>
            <person name="Lutzoni F."/>
            <person name="Magnuson J."/>
            <person name="Mondo S."/>
            <person name="Nolan M."/>
            <person name="Ohm R."/>
            <person name="Pangilinan J."/>
            <person name="Park H.-J."/>
            <person name="Ramirez L."/>
            <person name="Alfaro M."/>
            <person name="Sun H."/>
            <person name="Tritt A."/>
            <person name="Yoshinaga Y."/>
            <person name="Zwiers L.-H."/>
            <person name="Turgeon B."/>
            <person name="Goodwin S."/>
            <person name="Spatafora J."/>
            <person name="Crous P."/>
            <person name="Grigoriev I."/>
        </authorList>
    </citation>
    <scope>NUCLEOTIDE SEQUENCE</scope>
    <source>
        <strain evidence="3">CBS 260.36</strain>
    </source>
</reference>
<feature type="compositionally biased region" description="Basic residues" evidence="1">
    <location>
        <begin position="167"/>
        <end position="177"/>
    </location>
</feature>
<evidence type="ECO:0008006" key="5">
    <source>
        <dbReference type="Google" id="ProtNLM"/>
    </source>
</evidence>
<protein>
    <recommendedName>
        <fullName evidence="5">MARVEL domain-containing protein</fullName>
    </recommendedName>
</protein>
<feature type="transmembrane region" description="Helical" evidence="2">
    <location>
        <begin position="130"/>
        <end position="151"/>
    </location>
</feature>
<dbReference type="OrthoDB" id="4918558at2759"/>
<feature type="compositionally biased region" description="Basic residues" evidence="1">
    <location>
        <begin position="187"/>
        <end position="204"/>
    </location>
</feature>
<keyword evidence="4" id="KW-1185">Reference proteome</keyword>
<accession>A0A9P4J2A0</accession>
<evidence type="ECO:0000313" key="4">
    <source>
        <dbReference type="Proteomes" id="UP000799439"/>
    </source>
</evidence>
<feature type="transmembrane region" description="Helical" evidence="2">
    <location>
        <begin position="73"/>
        <end position="93"/>
    </location>
</feature>
<comment type="caution">
    <text evidence="3">The sequence shown here is derived from an EMBL/GenBank/DDBJ whole genome shotgun (WGS) entry which is preliminary data.</text>
</comment>
<keyword evidence="2" id="KW-0472">Membrane</keyword>
<evidence type="ECO:0000256" key="2">
    <source>
        <dbReference type="SAM" id="Phobius"/>
    </source>
</evidence>
<organism evidence="3 4">
    <name type="scientific">Myriangium duriaei CBS 260.36</name>
    <dbReference type="NCBI Taxonomy" id="1168546"/>
    <lineage>
        <taxon>Eukaryota</taxon>
        <taxon>Fungi</taxon>
        <taxon>Dikarya</taxon>
        <taxon>Ascomycota</taxon>
        <taxon>Pezizomycotina</taxon>
        <taxon>Dothideomycetes</taxon>
        <taxon>Dothideomycetidae</taxon>
        <taxon>Myriangiales</taxon>
        <taxon>Myriangiaceae</taxon>
        <taxon>Myriangium</taxon>
    </lineage>
</organism>
<dbReference type="EMBL" id="ML996087">
    <property type="protein sequence ID" value="KAF2152117.1"/>
    <property type="molecule type" value="Genomic_DNA"/>
</dbReference>
<keyword evidence="2" id="KW-1133">Transmembrane helix</keyword>
<dbReference type="AlphaFoldDB" id="A0A9P4J2A0"/>
<feature type="transmembrane region" description="Helical" evidence="2">
    <location>
        <begin position="7"/>
        <end position="30"/>
    </location>
</feature>
<proteinExistence type="predicted"/>
<dbReference type="Proteomes" id="UP000799439">
    <property type="component" value="Unassembled WGS sequence"/>
</dbReference>